<gene>
    <name evidence="2" type="ordered locus">Caur_2995</name>
</gene>
<dbReference type="HOGENOM" id="CLU_945603_0_0_0"/>
<evidence type="ECO:0000313" key="2">
    <source>
        <dbReference type="EMBL" id="ABY36194.1"/>
    </source>
</evidence>
<keyword evidence="1" id="KW-0812">Transmembrane</keyword>
<accession>A9WG40</accession>
<reference evidence="3" key="1">
    <citation type="journal article" date="2011" name="BMC Genomics">
        <title>Complete genome sequence of the filamentous anoxygenic phototrophic bacterium Chloroflexus aurantiacus.</title>
        <authorList>
            <person name="Tang K.H."/>
            <person name="Barry K."/>
            <person name="Chertkov O."/>
            <person name="Dalin E."/>
            <person name="Han C.S."/>
            <person name="Hauser L.J."/>
            <person name="Honchak B.M."/>
            <person name="Karbach L.E."/>
            <person name="Land M.L."/>
            <person name="Lapidus A."/>
            <person name="Larimer F.W."/>
            <person name="Mikhailova N."/>
            <person name="Pitluck S."/>
            <person name="Pierson B.K."/>
            <person name="Blankenship R.E."/>
        </authorList>
    </citation>
    <scope>NUCLEOTIDE SEQUENCE [LARGE SCALE GENOMIC DNA]</scope>
    <source>
        <strain evidence="3">ATCC 29366 / DSM 635 / J-10-fl</strain>
    </source>
</reference>
<dbReference type="AlphaFoldDB" id="A9WG40"/>
<evidence type="ECO:0000256" key="1">
    <source>
        <dbReference type="SAM" id="Phobius"/>
    </source>
</evidence>
<evidence type="ECO:0000313" key="3">
    <source>
        <dbReference type="Proteomes" id="UP000002008"/>
    </source>
</evidence>
<keyword evidence="3" id="KW-1185">Reference proteome</keyword>
<keyword evidence="1" id="KW-1133">Transmembrane helix</keyword>
<dbReference type="Gene3D" id="2.60.120.560">
    <property type="entry name" value="Exo-inulinase, domain 1"/>
    <property type="match status" value="1"/>
</dbReference>
<name>A9WG40_CHLAA</name>
<dbReference type="STRING" id="324602.Caur_2995"/>
<dbReference type="EnsemblBacteria" id="ABY36194">
    <property type="protein sequence ID" value="ABY36194"/>
    <property type="gene ID" value="Caur_2995"/>
</dbReference>
<dbReference type="EMBL" id="CP000909">
    <property type="protein sequence ID" value="ABY36194.1"/>
    <property type="molecule type" value="Genomic_DNA"/>
</dbReference>
<sequence>MVPSFIRTGRQPTILLVVIILVIVIGGTALVTWMSRRSPVAPLVAPTASVTSLPPSPTAIRSVDSQSPSSDTVSVTQTAQARTAQALVQMAATQTATALQAELTALFADAQRVFYDEFVDNRNAWFTGVFQDIELNLIEDGVFKVLWSGKDTSYEVYELSSFTDFIGEVDCRIARGGGDGSCGLIFAQQRNVGFYKFEFFIDYYRLSIILAEGEPVILAEGDPRRITTVGDQNRLRVIRQGERIRLFINDALAADLRDNTLGAGRVGVSTACYNAEGGVEVHFDNFGIWSLASGS</sequence>
<feature type="transmembrane region" description="Helical" evidence="1">
    <location>
        <begin position="12"/>
        <end position="34"/>
    </location>
</feature>
<dbReference type="Proteomes" id="UP000002008">
    <property type="component" value="Chromosome"/>
</dbReference>
<evidence type="ECO:0008006" key="4">
    <source>
        <dbReference type="Google" id="ProtNLM"/>
    </source>
</evidence>
<organism evidence="2 3">
    <name type="scientific">Chloroflexus aurantiacus (strain ATCC 29366 / DSM 635 / J-10-fl)</name>
    <dbReference type="NCBI Taxonomy" id="324602"/>
    <lineage>
        <taxon>Bacteria</taxon>
        <taxon>Bacillati</taxon>
        <taxon>Chloroflexota</taxon>
        <taxon>Chloroflexia</taxon>
        <taxon>Chloroflexales</taxon>
        <taxon>Chloroflexineae</taxon>
        <taxon>Chloroflexaceae</taxon>
        <taxon>Chloroflexus</taxon>
    </lineage>
</organism>
<dbReference type="KEGG" id="cau:Caur_2995"/>
<dbReference type="InParanoid" id="A9WG40"/>
<protein>
    <recommendedName>
        <fullName evidence="4">3-keto-disaccharide hydrolase domain-containing protein</fullName>
    </recommendedName>
</protein>
<keyword evidence="1" id="KW-0472">Membrane</keyword>
<dbReference type="PATRIC" id="fig|324602.8.peg.3394"/>
<proteinExistence type="predicted"/>